<dbReference type="InterPro" id="IPR018528">
    <property type="entry name" value="Preph_deHydtase_CS"/>
</dbReference>
<keyword evidence="14" id="KW-0456">Lyase</keyword>
<organism evidence="24 25">
    <name type="scientific">Candidatus Monoglobus merdigallinarum</name>
    <dbReference type="NCBI Taxonomy" id="2838698"/>
    <lineage>
        <taxon>Bacteria</taxon>
        <taxon>Bacillati</taxon>
        <taxon>Bacillota</taxon>
        <taxon>Clostridia</taxon>
        <taxon>Monoglobales</taxon>
        <taxon>Monoglobaceae</taxon>
        <taxon>Monoglobus</taxon>
    </lineage>
</organism>
<evidence type="ECO:0000256" key="3">
    <source>
        <dbReference type="ARBA" id="ARBA00004496"/>
    </source>
</evidence>
<feature type="site" description="Essential for prephenate dehydratase activity" evidence="19">
    <location>
        <position position="284"/>
    </location>
</feature>
<dbReference type="PROSITE" id="PS51671">
    <property type="entry name" value="ACT"/>
    <property type="match status" value="1"/>
</dbReference>
<dbReference type="PANTHER" id="PTHR21022:SF19">
    <property type="entry name" value="PREPHENATE DEHYDRATASE-RELATED"/>
    <property type="match status" value="1"/>
</dbReference>
<dbReference type="AlphaFoldDB" id="A0A9D1PT23"/>
<evidence type="ECO:0000256" key="15">
    <source>
        <dbReference type="ARBA" id="ARBA00023268"/>
    </source>
</evidence>
<dbReference type="GO" id="GO:0009094">
    <property type="term" value="P:L-phenylalanine biosynthetic process"/>
    <property type="evidence" value="ECO:0007669"/>
    <property type="project" value="UniProtKB-KW"/>
</dbReference>
<keyword evidence="20" id="KW-0175">Coiled coil</keyword>
<sequence>MNSEKNKLDELRQGIDKLDKQILELFLKRMEFSSEVAEYKRKTGMPVLDSKREKQVLENKMGLVSGEAQKYEVYQLFTAIMSISRDRQTRRLSSGRGKKIEDILKPREHIKNPSIVFYGAYGSYSEQAAVKYFGSNAERFCRQSFEDVFLALEAEEADYAVLPIENSNTGTIVDVMDLLGRYNYFIVGEVDIPIVHCLMGVKGAAVSDIKRVFSHEQGIIQSREFLKTLGDVECHEYYSTSRSARKVAEDKDKTQAAIAGRQNAELYGLEILAEGINNSEKNTTRFIVVSKEAEISGECDKISAAFTLPHESGELYRILACFAYGSLNLLKLESRPLYDKNFEYIFYVDYTGNLLDENVRRITNNVIEGTGDFKLLGNYRLIK</sequence>
<comment type="pathway">
    <text evidence="4">Amino-acid biosynthesis; L-phenylalanine biosynthesis; phenylpyruvate from prephenate: step 1/1.</text>
</comment>
<reference evidence="24" key="2">
    <citation type="submission" date="2021-04" db="EMBL/GenBank/DDBJ databases">
        <authorList>
            <person name="Gilroy R."/>
        </authorList>
    </citation>
    <scope>NUCLEOTIDE SEQUENCE</scope>
    <source>
        <strain evidence="24">5790</strain>
    </source>
</reference>
<dbReference type="InterPro" id="IPR011279">
    <property type="entry name" value="Chorismate_mutase_GmP"/>
</dbReference>
<evidence type="ECO:0000256" key="14">
    <source>
        <dbReference type="ARBA" id="ARBA00023239"/>
    </source>
</evidence>
<dbReference type="EMBL" id="DXIJ01000137">
    <property type="protein sequence ID" value="HIV86414.1"/>
    <property type="molecule type" value="Genomic_DNA"/>
</dbReference>
<dbReference type="PROSITE" id="PS00857">
    <property type="entry name" value="PREPHENATE_DEHYDR_1"/>
    <property type="match status" value="1"/>
</dbReference>
<keyword evidence="11" id="KW-0057">Aromatic amino acid biosynthesis</keyword>
<dbReference type="GO" id="GO:0005737">
    <property type="term" value="C:cytoplasm"/>
    <property type="evidence" value="ECO:0007669"/>
    <property type="project" value="UniProtKB-SubCell"/>
</dbReference>
<evidence type="ECO:0000256" key="11">
    <source>
        <dbReference type="ARBA" id="ARBA00023141"/>
    </source>
</evidence>
<evidence type="ECO:0000256" key="5">
    <source>
        <dbReference type="ARBA" id="ARBA00004817"/>
    </source>
</evidence>
<dbReference type="InterPro" id="IPR002701">
    <property type="entry name" value="CM_II_prokaryot"/>
</dbReference>
<evidence type="ECO:0000259" key="22">
    <source>
        <dbReference type="PROSITE" id="PS51171"/>
    </source>
</evidence>
<comment type="function">
    <text evidence="2">Catalyzes the Claisen rearrangement of chorismate to prephenate and the decarboxylation/dehydration of prephenate to phenylpyruvate.</text>
</comment>
<accession>A0A9D1PT23</accession>
<evidence type="ECO:0000256" key="8">
    <source>
        <dbReference type="ARBA" id="ARBA00021872"/>
    </source>
</evidence>
<comment type="caution">
    <text evidence="24">The sequence shown here is derived from an EMBL/GenBank/DDBJ whole genome shotgun (WGS) entry which is preliminary data.</text>
</comment>
<dbReference type="Gene3D" id="1.20.59.10">
    <property type="entry name" value="Chorismate mutase"/>
    <property type="match status" value="1"/>
</dbReference>
<feature type="coiled-coil region" evidence="20">
    <location>
        <begin position="1"/>
        <end position="28"/>
    </location>
</feature>
<dbReference type="EC" id="4.2.1.51" evidence="6"/>
<dbReference type="Pfam" id="PF00800">
    <property type="entry name" value="PDT"/>
    <property type="match status" value="1"/>
</dbReference>
<dbReference type="SMART" id="SM00830">
    <property type="entry name" value="CM_2"/>
    <property type="match status" value="1"/>
</dbReference>
<dbReference type="CDD" id="cd04905">
    <property type="entry name" value="ACT_CM-PDT"/>
    <property type="match status" value="1"/>
</dbReference>
<dbReference type="SUPFAM" id="SSF53850">
    <property type="entry name" value="Periplasmic binding protein-like II"/>
    <property type="match status" value="1"/>
</dbReference>
<evidence type="ECO:0000313" key="25">
    <source>
        <dbReference type="Proteomes" id="UP000824162"/>
    </source>
</evidence>
<comment type="pathway">
    <text evidence="5">Metabolic intermediate biosynthesis; prephenate biosynthesis; prephenate from chorismate: step 1/1.</text>
</comment>
<reference evidence="24" key="1">
    <citation type="journal article" date="2021" name="PeerJ">
        <title>Extensive microbial diversity within the chicken gut microbiome revealed by metagenomics and culture.</title>
        <authorList>
            <person name="Gilroy R."/>
            <person name="Ravi A."/>
            <person name="Getino M."/>
            <person name="Pursley I."/>
            <person name="Horton D.L."/>
            <person name="Alikhan N.F."/>
            <person name="Baker D."/>
            <person name="Gharbi K."/>
            <person name="Hall N."/>
            <person name="Watson M."/>
            <person name="Adriaenssens E.M."/>
            <person name="Foster-Nyarko E."/>
            <person name="Jarju S."/>
            <person name="Secka A."/>
            <person name="Antonio M."/>
            <person name="Oren A."/>
            <person name="Chaudhuri R.R."/>
            <person name="La Ragione R."/>
            <person name="Hildebrand F."/>
            <person name="Pallen M.J."/>
        </authorList>
    </citation>
    <scope>NUCLEOTIDE SEQUENCE</scope>
    <source>
        <strain evidence="24">5790</strain>
    </source>
</reference>
<protein>
    <recommendedName>
        <fullName evidence="7">Bifunctional chorismate mutase/prephenate dehydratase</fullName>
        <ecNumber evidence="6">4.2.1.51</ecNumber>
    </recommendedName>
    <alternativeName>
        <fullName evidence="17">Chorismate mutase-prephenate dehydratase</fullName>
    </alternativeName>
    <alternativeName>
        <fullName evidence="8">Prephenate dehydratase</fullName>
    </alternativeName>
    <alternativeName>
        <fullName evidence="16">p-protein</fullName>
    </alternativeName>
</protein>
<keyword evidence="13 24" id="KW-0413">Isomerase</keyword>
<dbReference type="Proteomes" id="UP000824162">
    <property type="component" value="Unassembled WGS sequence"/>
</dbReference>
<dbReference type="GO" id="GO:0046417">
    <property type="term" value="P:chorismate metabolic process"/>
    <property type="evidence" value="ECO:0007669"/>
    <property type="project" value="InterPro"/>
</dbReference>
<dbReference type="Gene3D" id="3.30.70.260">
    <property type="match status" value="1"/>
</dbReference>
<evidence type="ECO:0000259" key="21">
    <source>
        <dbReference type="PROSITE" id="PS51168"/>
    </source>
</evidence>
<evidence type="ECO:0000256" key="19">
    <source>
        <dbReference type="PIRSR" id="PIRSR001500-2"/>
    </source>
</evidence>
<keyword evidence="10" id="KW-0028">Amino-acid biosynthesis</keyword>
<comment type="catalytic activity">
    <reaction evidence="1">
        <text>chorismate = prephenate</text>
        <dbReference type="Rhea" id="RHEA:13897"/>
        <dbReference type="ChEBI" id="CHEBI:29748"/>
        <dbReference type="ChEBI" id="CHEBI:29934"/>
        <dbReference type="EC" id="5.4.99.5"/>
    </reaction>
</comment>
<feature type="domain" description="ACT" evidence="23">
    <location>
        <begin position="303"/>
        <end position="380"/>
    </location>
</feature>
<evidence type="ECO:0000256" key="10">
    <source>
        <dbReference type="ARBA" id="ARBA00022605"/>
    </source>
</evidence>
<comment type="catalytic activity">
    <reaction evidence="18">
        <text>prephenate + H(+) = 3-phenylpyruvate + CO2 + H2O</text>
        <dbReference type="Rhea" id="RHEA:21648"/>
        <dbReference type="ChEBI" id="CHEBI:15377"/>
        <dbReference type="ChEBI" id="CHEBI:15378"/>
        <dbReference type="ChEBI" id="CHEBI:16526"/>
        <dbReference type="ChEBI" id="CHEBI:18005"/>
        <dbReference type="ChEBI" id="CHEBI:29934"/>
        <dbReference type="EC" id="4.2.1.51"/>
    </reaction>
</comment>
<evidence type="ECO:0000256" key="18">
    <source>
        <dbReference type="ARBA" id="ARBA00047848"/>
    </source>
</evidence>
<feature type="domain" description="Chorismate mutase" evidence="21">
    <location>
        <begin position="2"/>
        <end position="92"/>
    </location>
</feature>
<dbReference type="PROSITE" id="PS51171">
    <property type="entry name" value="PREPHENATE_DEHYDR_3"/>
    <property type="match status" value="1"/>
</dbReference>
<evidence type="ECO:0000256" key="13">
    <source>
        <dbReference type="ARBA" id="ARBA00023235"/>
    </source>
</evidence>
<dbReference type="PIRSF" id="PIRSF001500">
    <property type="entry name" value="Chor_mut_pdt_Ppr"/>
    <property type="match status" value="1"/>
</dbReference>
<dbReference type="CDD" id="cd13631">
    <property type="entry name" value="PBP2_Ct-PDT_like"/>
    <property type="match status" value="1"/>
</dbReference>
<gene>
    <name evidence="24" type="ORF">H9900_06380</name>
</gene>
<dbReference type="SUPFAM" id="SSF55021">
    <property type="entry name" value="ACT-like"/>
    <property type="match status" value="1"/>
</dbReference>
<evidence type="ECO:0000256" key="17">
    <source>
        <dbReference type="ARBA" id="ARBA00031520"/>
    </source>
</evidence>
<dbReference type="InterPro" id="IPR045865">
    <property type="entry name" value="ACT-like_dom_sf"/>
</dbReference>
<evidence type="ECO:0000256" key="12">
    <source>
        <dbReference type="ARBA" id="ARBA00023222"/>
    </source>
</evidence>
<dbReference type="InterPro" id="IPR001086">
    <property type="entry name" value="Preph_deHydtase"/>
</dbReference>
<dbReference type="InterPro" id="IPR036263">
    <property type="entry name" value="Chorismate_II_sf"/>
</dbReference>
<dbReference type="InterPro" id="IPR008242">
    <property type="entry name" value="Chor_mutase/pphenate_deHydtase"/>
</dbReference>
<evidence type="ECO:0000256" key="6">
    <source>
        <dbReference type="ARBA" id="ARBA00013147"/>
    </source>
</evidence>
<proteinExistence type="predicted"/>
<dbReference type="PANTHER" id="PTHR21022">
    <property type="entry name" value="PREPHENATE DEHYDRATASE P PROTEIN"/>
    <property type="match status" value="1"/>
</dbReference>
<evidence type="ECO:0000256" key="20">
    <source>
        <dbReference type="SAM" id="Coils"/>
    </source>
</evidence>
<evidence type="ECO:0000313" key="24">
    <source>
        <dbReference type="EMBL" id="HIV86414.1"/>
    </source>
</evidence>
<keyword evidence="9" id="KW-0963">Cytoplasm</keyword>
<name>A0A9D1PT23_9FIRM</name>
<evidence type="ECO:0000256" key="2">
    <source>
        <dbReference type="ARBA" id="ARBA00002364"/>
    </source>
</evidence>
<comment type="subcellular location">
    <subcellularLocation>
        <location evidence="3">Cytoplasm</location>
    </subcellularLocation>
</comment>
<evidence type="ECO:0000256" key="7">
    <source>
        <dbReference type="ARBA" id="ARBA00014401"/>
    </source>
</evidence>
<keyword evidence="12" id="KW-0584">Phenylalanine biosynthesis</keyword>
<dbReference type="GO" id="GO:0004664">
    <property type="term" value="F:prephenate dehydratase activity"/>
    <property type="evidence" value="ECO:0007669"/>
    <property type="project" value="UniProtKB-EC"/>
</dbReference>
<evidence type="ECO:0000256" key="4">
    <source>
        <dbReference type="ARBA" id="ARBA00004741"/>
    </source>
</evidence>
<evidence type="ECO:0000256" key="16">
    <source>
        <dbReference type="ARBA" id="ARBA00031175"/>
    </source>
</evidence>
<keyword evidence="15" id="KW-0511">Multifunctional enzyme</keyword>
<dbReference type="GO" id="GO:0004106">
    <property type="term" value="F:chorismate mutase activity"/>
    <property type="evidence" value="ECO:0007669"/>
    <property type="project" value="UniProtKB-EC"/>
</dbReference>
<dbReference type="Gene3D" id="3.40.190.10">
    <property type="entry name" value="Periplasmic binding protein-like II"/>
    <property type="match status" value="2"/>
</dbReference>
<dbReference type="Pfam" id="PF01817">
    <property type="entry name" value="CM_2"/>
    <property type="match status" value="1"/>
</dbReference>
<feature type="domain" description="Prephenate dehydratase" evidence="22">
    <location>
        <begin position="114"/>
        <end position="291"/>
    </location>
</feature>
<dbReference type="SUPFAM" id="SSF48600">
    <property type="entry name" value="Chorismate mutase II"/>
    <property type="match status" value="1"/>
</dbReference>
<dbReference type="InterPro" id="IPR002912">
    <property type="entry name" value="ACT_dom"/>
</dbReference>
<evidence type="ECO:0000256" key="1">
    <source>
        <dbReference type="ARBA" id="ARBA00000824"/>
    </source>
</evidence>
<evidence type="ECO:0000259" key="23">
    <source>
        <dbReference type="PROSITE" id="PS51671"/>
    </source>
</evidence>
<evidence type="ECO:0000256" key="9">
    <source>
        <dbReference type="ARBA" id="ARBA00022490"/>
    </source>
</evidence>
<dbReference type="PROSITE" id="PS51168">
    <property type="entry name" value="CHORISMATE_MUT_2"/>
    <property type="match status" value="1"/>
</dbReference>
<dbReference type="NCBIfam" id="TIGR01805">
    <property type="entry name" value="CM_mono_grmpos"/>
    <property type="match status" value="1"/>
</dbReference>
<dbReference type="InterPro" id="IPR036979">
    <property type="entry name" value="CM_dom_sf"/>
</dbReference>